<feature type="chain" id="PRO_5045565353" evidence="2">
    <location>
        <begin position="27"/>
        <end position="228"/>
    </location>
</feature>
<dbReference type="NCBIfam" id="TIGR02909">
    <property type="entry name" value="spore_YkwD"/>
    <property type="match status" value="1"/>
</dbReference>
<accession>A0ABT7L5B0</accession>
<evidence type="ECO:0000256" key="2">
    <source>
        <dbReference type="SAM" id="SignalP"/>
    </source>
</evidence>
<dbReference type="CDD" id="cd05379">
    <property type="entry name" value="CAP_bacterial"/>
    <property type="match status" value="1"/>
</dbReference>
<dbReference type="InterPro" id="IPR014258">
    <property type="entry name" value="CAP_domain_YkwD-like"/>
</dbReference>
<dbReference type="InterPro" id="IPR014044">
    <property type="entry name" value="CAP_dom"/>
</dbReference>
<dbReference type="PROSITE" id="PS51257">
    <property type="entry name" value="PROKAR_LIPOPROTEIN"/>
    <property type="match status" value="1"/>
</dbReference>
<keyword evidence="2" id="KW-0732">Signal</keyword>
<evidence type="ECO:0000313" key="5">
    <source>
        <dbReference type="Proteomes" id="UP001235343"/>
    </source>
</evidence>
<comment type="caution">
    <text evidence="4">The sequence shown here is derived from an EMBL/GenBank/DDBJ whole genome shotgun (WGS) entry which is preliminary data.</text>
</comment>
<feature type="compositionally biased region" description="Polar residues" evidence="1">
    <location>
        <begin position="33"/>
        <end position="48"/>
    </location>
</feature>
<dbReference type="SUPFAM" id="SSF55797">
    <property type="entry name" value="PR-1-like"/>
    <property type="match status" value="1"/>
</dbReference>
<dbReference type="Proteomes" id="UP001235343">
    <property type="component" value="Unassembled WGS sequence"/>
</dbReference>
<dbReference type="EMBL" id="JASTZU010000036">
    <property type="protein sequence ID" value="MDL4841052.1"/>
    <property type="molecule type" value="Genomic_DNA"/>
</dbReference>
<gene>
    <name evidence="4" type="ORF">QQS35_11375</name>
</gene>
<dbReference type="Pfam" id="PF00188">
    <property type="entry name" value="CAP"/>
    <property type="match status" value="1"/>
</dbReference>
<evidence type="ECO:0000313" key="4">
    <source>
        <dbReference type="EMBL" id="MDL4841052.1"/>
    </source>
</evidence>
<name>A0ABT7L5B0_9BACI</name>
<dbReference type="InterPro" id="IPR035940">
    <property type="entry name" value="CAP_sf"/>
</dbReference>
<sequence>MKIKILGSCLTLIFILVGCNTGQDQAYPEVDDTPNQVNYRSSEQQGENNRMRKDLPVNPGREQNIFTTPNQTIYNQKNSSNNTGVRIAPEDQQRTADNTNAASVSDIQSEVIALTNQQREQKGLQPLKEDNELGRVAQIKAEDMASNNYFSHTSPTYGSPFEMLEELGVSYSNAAENIASGQQSAEEVVRAWMNSPGHRENILSEKTTHIGVGYTKQGDYWTQLFINK</sequence>
<evidence type="ECO:0000256" key="1">
    <source>
        <dbReference type="SAM" id="MobiDB-lite"/>
    </source>
</evidence>
<protein>
    <submittedName>
        <fullName evidence="4">CAP domain-containing protein</fullName>
    </submittedName>
</protein>
<dbReference type="RefSeq" id="WP_285932244.1">
    <property type="nucleotide sequence ID" value="NZ_JASTZU010000036.1"/>
</dbReference>
<dbReference type="Gene3D" id="3.40.33.10">
    <property type="entry name" value="CAP"/>
    <property type="match status" value="1"/>
</dbReference>
<dbReference type="PANTHER" id="PTHR31157">
    <property type="entry name" value="SCP DOMAIN-CONTAINING PROTEIN"/>
    <property type="match status" value="1"/>
</dbReference>
<reference evidence="4 5" key="1">
    <citation type="submission" date="2023-06" db="EMBL/GenBank/DDBJ databases">
        <title>Aquibacillus rhizosphaerae LR5S19.</title>
        <authorList>
            <person name="Sun J.-Q."/>
        </authorList>
    </citation>
    <scope>NUCLEOTIDE SEQUENCE [LARGE SCALE GENOMIC DNA]</scope>
    <source>
        <strain evidence="4 5">LR5S19</strain>
    </source>
</reference>
<feature type="domain" description="SCP" evidence="3">
    <location>
        <begin position="113"/>
        <end position="224"/>
    </location>
</feature>
<feature type="region of interest" description="Disordered" evidence="1">
    <location>
        <begin position="76"/>
        <end position="103"/>
    </location>
</feature>
<keyword evidence="5" id="KW-1185">Reference proteome</keyword>
<feature type="region of interest" description="Disordered" evidence="1">
    <location>
        <begin position="27"/>
        <end position="60"/>
    </location>
</feature>
<organism evidence="4 5">
    <name type="scientific">Aquibacillus rhizosphaerae</name>
    <dbReference type="NCBI Taxonomy" id="3051431"/>
    <lineage>
        <taxon>Bacteria</taxon>
        <taxon>Bacillati</taxon>
        <taxon>Bacillota</taxon>
        <taxon>Bacilli</taxon>
        <taxon>Bacillales</taxon>
        <taxon>Bacillaceae</taxon>
        <taxon>Aquibacillus</taxon>
    </lineage>
</organism>
<evidence type="ECO:0000259" key="3">
    <source>
        <dbReference type="Pfam" id="PF00188"/>
    </source>
</evidence>
<dbReference type="PANTHER" id="PTHR31157:SF1">
    <property type="entry name" value="SCP DOMAIN-CONTAINING PROTEIN"/>
    <property type="match status" value="1"/>
</dbReference>
<proteinExistence type="predicted"/>
<feature type="signal peptide" evidence="2">
    <location>
        <begin position="1"/>
        <end position="26"/>
    </location>
</feature>